<keyword evidence="1" id="KW-0175">Coiled coil</keyword>
<sequence>MEDDYIEQVSLYRGLLDIEIRKVQRLSEELKGARRTIAELEQQQEQNAVDNTELAAESVLVKEEEGDDSSPRDELEAARQQIAELQEALATQETVCQDAATAGWKRKRSNVEHSEGSQQLHERATKEMSSAPSSSRSTGSTDERRHRSIEATREISFEHLEDSAHSGTSEDSTKAHEISEADIRVSHKSGLLSILKVSTGPGAEKSQDPTILSLISQKKIVELERLGEDGAVVEFCRYSTSSKCLRVSMVSLGTIWWTKEHPGICACLTCTNLRLPCIARNFTTNTWELLPLAPGLPRRDTAADDDSKYILAEGRGTFTKRTAGRHFRSLWRDDPKKVPPKPATRH</sequence>
<feature type="region of interest" description="Disordered" evidence="2">
    <location>
        <begin position="58"/>
        <end position="77"/>
    </location>
</feature>
<dbReference type="Proteomes" id="UP001310594">
    <property type="component" value="Unassembled WGS sequence"/>
</dbReference>
<feature type="compositionally biased region" description="Low complexity" evidence="2">
    <location>
        <begin position="129"/>
        <end position="140"/>
    </location>
</feature>
<evidence type="ECO:0000313" key="4">
    <source>
        <dbReference type="Proteomes" id="UP001310594"/>
    </source>
</evidence>
<feature type="compositionally biased region" description="Basic and acidic residues" evidence="2">
    <location>
        <begin position="141"/>
        <end position="164"/>
    </location>
</feature>
<proteinExistence type="predicted"/>
<evidence type="ECO:0000256" key="1">
    <source>
        <dbReference type="SAM" id="Coils"/>
    </source>
</evidence>
<feature type="coiled-coil region" evidence="1">
    <location>
        <begin position="16"/>
        <end position="43"/>
    </location>
</feature>
<dbReference type="AlphaFoldDB" id="A0AAN8A622"/>
<organism evidence="3 4">
    <name type="scientific">Elasticomyces elasticus</name>
    <dbReference type="NCBI Taxonomy" id="574655"/>
    <lineage>
        <taxon>Eukaryota</taxon>
        <taxon>Fungi</taxon>
        <taxon>Dikarya</taxon>
        <taxon>Ascomycota</taxon>
        <taxon>Pezizomycotina</taxon>
        <taxon>Dothideomycetes</taxon>
        <taxon>Dothideomycetidae</taxon>
        <taxon>Mycosphaerellales</taxon>
        <taxon>Teratosphaeriaceae</taxon>
        <taxon>Elasticomyces</taxon>
    </lineage>
</organism>
<comment type="caution">
    <text evidence="3">The sequence shown here is derived from an EMBL/GenBank/DDBJ whole genome shotgun (WGS) entry which is preliminary data.</text>
</comment>
<feature type="compositionally biased region" description="Basic and acidic residues" evidence="2">
    <location>
        <begin position="109"/>
        <end position="126"/>
    </location>
</feature>
<accession>A0AAN8A622</accession>
<reference evidence="3" key="1">
    <citation type="submission" date="2023-08" db="EMBL/GenBank/DDBJ databases">
        <title>Black Yeasts Isolated from many extreme environments.</title>
        <authorList>
            <person name="Coleine C."/>
            <person name="Stajich J.E."/>
            <person name="Selbmann L."/>
        </authorList>
    </citation>
    <scope>NUCLEOTIDE SEQUENCE</scope>
    <source>
        <strain evidence="3">CCFEE 5810</strain>
    </source>
</reference>
<evidence type="ECO:0000313" key="3">
    <source>
        <dbReference type="EMBL" id="KAK5706614.1"/>
    </source>
</evidence>
<name>A0AAN8A622_9PEZI</name>
<evidence type="ECO:0000256" key="2">
    <source>
        <dbReference type="SAM" id="MobiDB-lite"/>
    </source>
</evidence>
<dbReference type="EMBL" id="JAVRQU010000002">
    <property type="protein sequence ID" value="KAK5706614.1"/>
    <property type="molecule type" value="Genomic_DNA"/>
</dbReference>
<gene>
    <name evidence="3" type="ORF">LTR97_001604</name>
</gene>
<protein>
    <submittedName>
        <fullName evidence="3">Uncharacterized protein</fullName>
    </submittedName>
</protein>
<feature type="region of interest" description="Disordered" evidence="2">
    <location>
        <begin position="102"/>
        <end position="177"/>
    </location>
</feature>